<reference evidence="2 3" key="1">
    <citation type="journal article" date="2008" name="Nature">
        <title>The genome of Laccaria bicolor provides insights into mycorrhizal symbiosis.</title>
        <authorList>
            <person name="Martin F."/>
            <person name="Aerts A."/>
            <person name="Ahren D."/>
            <person name="Brun A."/>
            <person name="Danchin E.G.J."/>
            <person name="Duchaussoy F."/>
            <person name="Gibon J."/>
            <person name="Kohler A."/>
            <person name="Lindquist E."/>
            <person name="Pereda V."/>
            <person name="Salamov A."/>
            <person name="Shapiro H.J."/>
            <person name="Wuyts J."/>
            <person name="Blaudez D."/>
            <person name="Buee M."/>
            <person name="Brokstein P."/>
            <person name="Canbaeck B."/>
            <person name="Cohen D."/>
            <person name="Courty P.E."/>
            <person name="Coutinho P.M."/>
            <person name="Delaruelle C."/>
            <person name="Detter J.C."/>
            <person name="Deveau A."/>
            <person name="DiFazio S."/>
            <person name="Duplessis S."/>
            <person name="Fraissinet-Tachet L."/>
            <person name="Lucic E."/>
            <person name="Frey-Klett P."/>
            <person name="Fourrey C."/>
            <person name="Feussner I."/>
            <person name="Gay G."/>
            <person name="Grimwood J."/>
            <person name="Hoegger P.J."/>
            <person name="Jain P."/>
            <person name="Kilaru S."/>
            <person name="Labbe J."/>
            <person name="Lin Y.C."/>
            <person name="Legue V."/>
            <person name="Le Tacon F."/>
            <person name="Marmeisse R."/>
            <person name="Melayah D."/>
            <person name="Montanini B."/>
            <person name="Muratet M."/>
            <person name="Nehls U."/>
            <person name="Niculita-Hirzel H."/>
            <person name="Oudot-Le Secq M.P."/>
            <person name="Peter M."/>
            <person name="Quesneville H."/>
            <person name="Rajashekar B."/>
            <person name="Reich M."/>
            <person name="Rouhier N."/>
            <person name="Schmutz J."/>
            <person name="Yin T."/>
            <person name="Chalot M."/>
            <person name="Henrissat B."/>
            <person name="Kuees U."/>
            <person name="Lucas S."/>
            <person name="Van de Peer Y."/>
            <person name="Podila G.K."/>
            <person name="Polle A."/>
            <person name="Pukkila P.J."/>
            <person name="Richardson P.M."/>
            <person name="Rouze P."/>
            <person name="Sanders I.R."/>
            <person name="Stajich J.E."/>
            <person name="Tunlid A."/>
            <person name="Tuskan G."/>
            <person name="Grigoriev I.V."/>
        </authorList>
    </citation>
    <scope>NUCLEOTIDE SEQUENCE [LARGE SCALE GENOMIC DNA]</scope>
    <source>
        <strain evidence="3">S238N-H82 / ATCC MYA-4686</strain>
    </source>
</reference>
<gene>
    <name evidence="2" type="ORF">LACBIDRAFT_320731</name>
</gene>
<dbReference type="GeneID" id="6069001"/>
<dbReference type="KEGG" id="lbc:LACBIDRAFT_320731"/>
<proteinExistence type="predicted"/>
<protein>
    <submittedName>
        <fullName evidence="2">Predicted protein</fullName>
    </submittedName>
</protein>
<dbReference type="OrthoDB" id="10256233at2759"/>
<dbReference type="EMBL" id="DS547091">
    <property type="protein sequence ID" value="EDR15125.1"/>
    <property type="molecule type" value="Genomic_DNA"/>
</dbReference>
<dbReference type="HOGENOM" id="CLU_1256209_0_0_1"/>
<accession>B0CR20</accession>
<sequence>MFHWHAMMIALELHSATCTSPIILSYIRIISKIMAFNVELLVFHPRFAYQTIWGNDQNRSFDYPAVWHLPSHRFEVHKTKGFKQACDIEDSSEAEGSGQRVSRKEVFGPQDDGDVDVKVSENYSTARLHVRLSIRSHRHSLCGSRAFRCASGASCVIPITARSPRTTRLGVNAYGLDLRSGIAGRSHLLRGGEAARETKDANLQDNSEPEFVYNKLDKME</sequence>
<dbReference type="InParanoid" id="B0CR20"/>
<dbReference type="Proteomes" id="UP000001194">
    <property type="component" value="Unassembled WGS sequence"/>
</dbReference>
<evidence type="ECO:0000313" key="3">
    <source>
        <dbReference type="Proteomes" id="UP000001194"/>
    </source>
</evidence>
<feature type="chain" id="PRO_5002748854" evidence="1">
    <location>
        <begin position="19"/>
        <end position="220"/>
    </location>
</feature>
<keyword evidence="1" id="KW-0732">Signal</keyword>
<dbReference type="AlphaFoldDB" id="B0CR20"/>
<dbReference type="RefSeq" id="XP_001873333.1">
    <property type="nucleotide sequence ID" value="XM_001873298.1"/>
</dbReference>
<evidence type="ECO:0000256" key="1">
    <source>
        <dbReference type="SAM" id="SignalP"/>
    </source>
</evidence>
<name>B0CR20_LACBS</name>
<feature type="signal peptide" evidence="1">
    <location>
        <begin position="1"/>
        <end position="18"/>
    </location>
</feature>
<keyword evidence="3" id="KW-1185">Reference proteome</keyword>
<evidence type="ECO:0000313" key="2">
    <source>
        <dbReference type="EMBL" id="EDR15125.1"/>
    </source>
</evidence>
<organism evidence="3">
    <name type="scientific">Laccaria bicolor (strain S238N-H82 / ATCC MYA-4686)</name>
    <name type="common">Bicoloured deceiver</name>
    <name type="synonym">Laccaria laccata var. bicolor</name>
    <dbReference type="NCBI Taxonomy" id="486041"/>
    <lineage>
        <taxon>Eukaryota</taxon>
        <taxon>Fungi</taxon>
        <taxon>Dikarya</taxon>
        <taxon>Basidiomycota</taxon>
        <taxon>Agaricomycotina</taxon>
        <taxon>Agaricomycetes</taxon>
        <taxon>Agaricomycetidae</taxon>
        <taxon>Agaricales</taxon>
        <taxon>Agaricineae</taxon>
        <taxon>Hydnangiaceae</taxon>
        <taxon>Laccaria</taxon>
    </lineage>
</organism>